<dbReference type="PANTHER" id="PTHR13707:SF60">
    <property type="entry name" value="ACETATE COA-TRANSFERASE SUBUNIT ALPHA"/>
    <property type="match status" value="1"/>
</dbReference>
<organism evidence="3 4">
    <name type="scientific">Leucobacter denitrificans</name>
    <dbReference type="NCBI Taxonomy" id="683042"/>
    <lineage>
        <taxon>Bacteria</taxon>
        <taxon>Bacillati</taxon>
        <taxon>Actinomycetota</taxon>
        <taxon>Actinomycetes</taxon>
        <taxon>Micrococcales</taxon>
        <taxon>Microbacteriaceae</taxon>
        <taxon>Leucobacter</taxon>
    </lineage>
</organism>
<accession>A0A7G9S284</accession>
<gene>
    <name evidence="3" type="ORF">H9L06_06420</name>
</gene>
<evidence type="ECO:0000313" key="3">
    <source>
        <dbReference type="EMBL" id="QNN61959.1"/>
    </source>
</evidence>
<comment type="similarity">
    <text evidence="1">Belongs to the 3-oxoacid CoA-transferase subunit A family.</text>
</comment>
<dbReference type="Gene3D" id="3.40.1080.10">
    <property type="entry name" value="Glutaconate Coenzyme A-transferase"/>
    <property type="match status" value="1"/>
</dbReference>
<sequence length="253" mass="26986">MNGGHITDIGGNVASKVYETAAEALAEVVRDGMTVVVGGFGLSGNPTNLIRALRDSGAKNLTVVSNNMGVDGQGLGLLLENQQVSKVLSSYVGENKLFAEQYLNGTLDVEFVPQGTLAERMRAGGVGVPAFYTATGVGTPIAEGKPEAEFDGRRYILERGIVADLALVRAHTGDAEGNLRYRLTSRNFNPLAAMCGKVTLAEVENLSEGFLDPERIDTPGVFVQRVVQCEDQTKVIEQVTTRPRVAESVMQEA</sequence>
<dbReference type="SMART" id="SM00882">
    <property type="entry name" value="CoA_trans"/>
    <property type="match status" value="1"/>
</dbReference>
<dbReference type="GO" id="GO:0008410">
    <property type="term" value="F:CoA-transferase activity"/>
    <property type="evidence" value="ECO:0007669"/>
    <property type="project" value="InterPro"/>
</dbReference>
<dbReference type="InterPro" id="IPR004163">
    <property type="entry name" value="CoA_transf_BS"/>
</dbReference>
<dbReference type="NCBIfam" id="TIGR02429">
    <property type="entry name" value="pcaI_scoA_fam"/>
    <property type="match status" value="1"/>
</dbReference>
<dbReference type="KEGG" id="ldn:H9L06_06420"/>
<proteinExistence type="inferred from homology"/>
<evidence type="ECO:0000256" key="1">
    <source>
        <dbReference type="ARBA" id="ARBA00005612"/>
    </source>
</evidence>
<protein>
    <submittedName>
        <fullName evidence="3">CoA transferase subunit A</fullName>
    </submittedName>
</protein>
<evidence type="ECO:0000313" key="4">
    <source>
        <dbReference type="Proteomes" id="UP000515934"/>
    </source>
</evidence>
<dbReference type="SUPFAM" id="SSF100950">
    <property type="entry name" value="NagB/RpiA/CoA transferase-like"/>
    <property type="match status" value="1"/>
</dbReference>
<dbReference type="EMBL" id="CP060716">
    <property type="protein sequence ID" value="QNN61959.1"/>
    <property type="molecule type" value="Genomic_DNA"/>
</dbReference>
<name>A0A7G9S284_9MICO</name>
<dbReference type="Proteomes" id="UP000515934">
    <property type="component" value="Chromosome"/>
</dbReference>
<dbReference type="InterPro" id="IPR004165">
    <property type="entry name" value="CoA_trans_fam_I"/>
</dbReference>
<dbReference type="InterPro" id="IPR037171">
    <property type="entry name" value="NagB/RpiA_transferase-like"/>
</dbReference>
<dbReference type="AlphaFoldDB" id="A0A7G9S284"/>
<keyword evidence="2 3" id="KW-0808">Transferase</keyword>
<evidence type="ECO:0000256" key="2">
    <source>
        <dbReference type="ARBA" id="ARBA00022679"/>
    </source>
</evidence>
<dbReference type="PANTHER" id="PTHR13707">
    <property type="entry name" value="KETOACID-COENZYME A TRANSFERASE"/>
    <property type="match status" value="1"/>
</dbReference>
<dbReference type="InterPro" id="IPR012792">
    <property type="entry name" value="3-oxoacid_CoA-transf_A"/>
</dbReference>
<reference evidence="3 4" key="1">
    <citation type="submission" date="2020-08" db="EMBL/GenBank/DDBJ databases">
        <title>Genome sequence of Leucobacter denitrificans KACC 14055T.</title>
        <authorList>
            <person name="Hyun D.-W."/>
            <person name="Bae J.-W."/>
        </authorList>
    </citation>
    <scope>NUCLEOTIDE SEQUENCE [LARGE SCALE GENOMIC DNA]</scope>
    <source>
        <strain evidence="3 4">KACC 14055</strain>
    </source>
</reference>
<dbReference type="Pfam" id="PF01144">
    <property type="entry name" value="CoA_trans"/>
    <property type="match status" value="1"/>
</dbReference>
<dbReference type="PROSITE" id="PS01273">
    <property type="entry name" value="COA_TRANSF_1"/>
    <property type="match status" value="1"/>
</dbReference>
<keyword evidence="4" id="KW-1185">Reference proteome</keyword>